<dbReference type="OrthoDB" id="5381562at2759"/>
<sequence>MGITALGVLSLVSLVFYIYPLIPWPFNGMFMFISILLFVIDEAQRGGMSSLDTSVIALCFIALLVPALTVILWGSVFPVSAYRAWLATFEEEWDPNQSYRWIWELSKLNHDANPKGEHGTEDFAQGFKPIFDARRLKVAVDNDPARDDVPAPAGAAPELWTQKYCNKDFNPPKNGYQN</sequence>
<reference evidence="3" key="1">
    <citation type="journal article" date="2014" name="BMC Genomics">
        <title>Genome characteristics reveal the impact of lichenization on lichen-forming fungus Endocarpon pusillum Hedwig (Verrucariales, Ascomycota).</title>
        <authorList>
            <person name="Wang Y.-Y."/>
            <person name="Liu B."/>
            <person name="Zhang X.-Y."/>
            <person name="Zhou Q.-M."/>
            <person name="Zhang T."/>
            <person name="Li H."/>
            <person name="Yu Y.-F."/>
            <person name="Zhang X.-L."/>
            <person name="Hao X.-Y."/>
            <person name="Wang M."/>
            <person name="Wang L."/>
            <person name="Wei J.-C."/>
        </authorList>
    </citation>
    <scope>NUCLEOTIDE SEQUENCE [LARGE SCALE GENOMIC DNA]</scope>
    <source>
        <strain evidence="3">Z07020 / HMAS-L-300199</strain>
    </source>
</reference>
<feature type="transmembrane region" description="Helical" evidence="1">
    <location>
        <begin position="16"/>
        <end position="39"/>
    </location>
</feature>
<name>U1I411_ENDPU</name>
<evidence type="ECO:0000313" key="3">
    <source>
        <dbReference type="Proteomes" id="UP000019373"/>
    </source>
</evidence>
<protein>
    <submittedName>
        <fullName evidence="2">Uncharacterized protein</fullName>
    </submittedName>
</protein>
<dbReference type="AlphaFoldDB" id="U1I411"/>
<keyword evidence="1" id="KW-0812">Transmembrane</keyword>
<keyword evidence="1" id="KW-0472">Membrane</keyword>
<accession>U1I411</accession>
<evidence type="ECO:0000313" key="2">
    <source>
        <dbReference type="EMBL" id="ERF76824.1"/>
    </source>
</evidence>
<keyword evidence="1" id="KW-1133">Transmembrane helix</keyword>
<dbReference type="HOGENOM" id="CLU_1510590_0_0_1"/>
<dbReference type="Proteomes" id="UP000019373">
    <property type="component" value="Unassembled WGS sequence"/>
</dbReference>
<proteinExistence type="predicted"/>
<dbReference type="EMBL" id="KE720699">
    <property type="protein sequence ID" value="ERF76824.1"/>
    <property type="molecule type" value="Genomic_DNA"/>
</dbReference>
<dbReference type="RefSeq" id="XP_007785860.1">
    <property type="nucleotide sequence ID" value="XM_007787670.1"/>
</dbReference>
<organism evidence="2 3">
    <name type="scientific">Endocarpon pusillum (strain Z07020 / HMAS-L-300199)</name>
    <name type="common">Lichen-forming fungus</name>
    <dbReference type="NCBI Taxonomy" id="1263415"/>
    <lineage>
        <taxon>Eukaryota</taxon>
        <taxon>Fungi</taxon>
        <taxon>Dikarya</taxon>
        <taxon>Ascomycota</taxon>
        <taxon>Pezizomycotina</taxon>
        <taxon>Eurotiomycetes</taxon>
        <taxon>Chaetothyriomycetidae</taxon>
        <taxon>Verrucariales</taxon>
        <taxon>Verrucariaceae</taxon>
        <taxon>Endocarpon</taxon>
    </lineage>
</organism>
<gene>
    <name evidence="2" type="ORF">EPUS_08004</name>
</gene>
<dbReference type="GeneID" id="19242882"/>
<evidence type="ECO:0000256" key="1">
    <source>
        <dbReference type="SAM" id="Phobius"/>
    </source>
</evidence>
<feature type="transmembrane region" description="Helical" evidence="1">
    <location>
        <begin position="51"/>
        <end position="73"/>
    </location>
</feature>
<keyword evidence="3" id="KW-1185">Reference proteome</keyword>